<dbReference type="InterPro" id="IPR043502">
    <property type="entry name" value="DNA/RNA_pol_sf"/>
</dbReference>
<sequence length="167" mass="19502">MKKIFRGELMKEIKDGIVAEVMEKKVKHWNPSFIIHKVGGKFRKILDCREVNKATMQLHYKIDGTKEVMVVIQQGDFATKLDLEGTCHHIKVEERLSKYFGFRFEGREYAFMGLPFGWVHSYAIFCKVLRIANNAIREQLGMRFVAYMDDLLLLGQDRRVLEGDTVQ</sequence>
<accession>A0A5J4V486</accession>
<dbReference type="InterPro" id="IPR052055">
    <property type="entry name" value="Hepadnavirus_pol/RT"/>
</dbReference>
<protein>
    <recommendedName>
        <fullName evidence="1">Reverse transcriptase domain-containing protein</fullName>
    </recommendedName>
</protein>
<proteinExistence type="predicted"/>
<dbReference type="InterPro" id="IPR000477">
    <property type="entry name" value="RT_dom"/>
</dbReference>
<feature type="non-terminal residue" evidence="2">
    <location>
        <position position="167"/>
    </location>
</feature>
<comment type="caution">
    <text evidence="2">The sequence shown here is derived from an EMBL/GenBank/DDBJ whole genome shotgun (WGS) entry which is preliminary data.</text>
</comment>
<dbReference type="PROSITE" id="PS50878">
    <property type="entry name" value="RT_POL"/>
    <property type="match status" value="1"/>
</dbReference>
<reference evidence="2 3" key="1">
    <citation type="submission" date="2019-03" db="EMBL/GenBank/DDBJ databases">
        <title>Single cell metagenomics reveals metabolic interactions within the superorganism composed of flagellate Streblomastix strix and complex community of Bacteroidetes bacteria on its surface.</title>
        <authorList>
            <person name="Treitli S.C."/>
            <person name="Kolisko M."/>
            <person name="Husnik F."/>
            <person name="Keeling P."/>
            <person name="Hampl V."/>
        </authorList>
    </citation>
    <scope>NUCLEOTIDE SEQUENCE [LARGE SCALE GENOMIC DNA]</scope>
    <source>
        <strain evidence="2">ST1C</strain>
    </source>
</reference>
<dbReference type="SUPFAM" id="SSF56672">
    <property type="entry name" value="DNA/RNA polymerases"/>
    <property type="match status" value="1"/>
</dbReference>
<dbReference type="Gene3D" id="3.10.10.10">
    <property type="entry name" value="HIV Type 1 Reverse Transcriptase, subunit A, domain 1"/>
    <property type="match status" value="1"/>
</dbReference>
<dbReference type="Pfam" id="PF00078">
    <property type="entry name" value="RVT_1"/>
    <property type="match status" value="1"/>
</dbReference>
<gene>
    <name evidence="2" type="ORF">EZS28_027554</name>
</gene>
<dbReference type="PANTHER" id="PTHR33050:SF7">
    <property type="entry name" value="RIBONUCLEASE H"/>
    <property type="match status" value="1"/>
</dbReference>
<dbReference type="OrthoDB" id="7698392at2759"/>
<evidence type="ECO:0000313" key="2">
    <source>
        <dbReference type="EMBL" id="KAA6376921.1"/>
    </source>
</evidence>
<evidence type="ECO:0000259" key="1">
    <source>
        <dbReference type="PROSITE" id="PS50878"/>
    </source>
</evidence>
<organism evidence="2 3">
    <name type="scientific">Streblomastix strix</name>
    <dbReference type="NCBI Taxonomy" id="222440"/>
    <lineage>
        <taxon>Eukaryota</taxon>
        <taxon>Metamonada</taxon>
        <taxon>Preaxostyla</taxon>
        <taxon>Oxymonadida</taxon>
        <taxon>Streblomastigidae</taxon>
        <taxon>Streblomastix</taxon>
    </lineage>
</organism>
<name>A0A5J4V486_9EUKA</name>
<dbReference type="EMBL" id="SNRW01010183">
    <property type="protein sequence ID" value="KAA6376921.1"/>
    <property type="molecule type" value="Genomic_DNA"/>
</dbReference>
<feature type="domain" description="Reverse transcriptase" evidence="1">
    <location>
        <begin position="15"/>
        <end position="167"/>
    </location>
</feature>
<dbReference type="AlphaFoldDB" id="A0A5J4V486"/>
<evidence type="ECO:0000313" key="3">
    <source>
        <dbReference type="Proteomes" id="UP000324800"/>
    </source>
</evidence>
<dbReference type="Proteomes" id="UP000324800">
    <property type="component" value="Unassembled WGS sequence"/>
</dbReference>
<dbReference type="PANTHER" id="PTHR33050">
    <property type="entry name" value="REVERSE TRANSCRIPTASE DOMAIN-CONTAINING PROTEIN"/>
    <property type="match status" value="1"/>
</dbReference>
<dbReference type="Gene3D" id="3.30.70.270">
    <property type="match status" value="1"/>
</dbReference>
<dbReference type="InterPro" id="IPR043128">
    <property type="entry name" value="Rev_trsase/Diguanyl_cyclase"/>
</dbReference>